<feature type="transmembrane region" description="Helical" evidence="6">
    <location>
        <begin position="69"/>
        <end position="87"/>
    </location>
</feature>
<reference evidence="8" key="1">
    <citation type="submission" date="2015-11" db="EMBL/GenBank/DDBJ databases">
        <authorList>
            <person name="Kumar R."/>
            <person name="Singh D."/>
            <person name="Swarnkar M.K."/>
            <person name="Singh A.K."/>
            <person name="Kumar S."/>
        </authorList>
    </citation>
    <scope>NUCLEOTIDE SEQUENCE [LARGE SCALE GENOMIC DNA]</scope>
    <source>
        <strain evidence="8">ERGS4:06</strain>
    </source>
</reference>
<dbReference type="InterPro" id="IPR051611">
    <property type="entry name" value="ECF_transporter_component"/>
</dbReference>
<evidence type="ECO:0000256" key="3">
    <source>
        <dbReference type="ARBA" id="ARBA00022692"/>
    </source>
</evidence>
<keyword evidence="4 6" id="KW-1133">Transmembrane helix</keyword>
<dbReference type="EMBL" id="CP013200">
    <property type="protein sequence ID" value="ALO65454.1"/>
    <property type="molecule type" value="Genomic_DNA"/>
</dbReference>
<sequence>MSVDIIATPRSTAWLAEVNPLAKLGAGMVLTLVLLISVDWVSATVALVLECALLPLAGLSAGMLLKRGWPILIAAVVGGYSTALLAPKTGEVLLSLGPVVFTTGSTESGIAIALRGLAIALPGVIVLASTDPTDLADALAQKLRLPHRFVLGALAAMRLVGLLVTEWQTLGMARRARGVGGGKGFFRGIKAQLGQAMALLVQAVRRATRLATTMEAKGFGVGPRTWARESTYSRRDLLVASGGLAMAGASVTAAVVLGTWNPVFG</sequence>
<feature type="transmembrane region" description="Helical" evidence="6">
    <location>
        <begin position="237"/>
        <end position="260"/>
    </location>
</feature>
<dbReference type="AlphaFoldDB" id="A0A0S2LVL0"/>
<evidence type="ECO:0000313" key="7">
    <source>
        <dbReference type="EMBL" id="ALO65454.1"/>
    </source>
</evidence>
<organism evidence="7 8">
    <name type="scientific">Arthrobacter alpinus</name>
    <dbReference type="NCBI Taxonomy" id="656366"/>
    <lineage>
        <taxon>Bacteria</taxon>
        <taxon>Bacillati</taxon>
        <taxon>Actinomycetota</taxon>
        <taxon>Actinomycetes</taxon>
        <taxon>Micrococcales</taxon>
        <taxon>Micrococcaceae</taxon>
        <taxon>Arthrobacter</taxon>
    </lineage>
</organism>
<proteinExistence type="predicted"/>
<dbReference type="PANTHER" id="PTHR34857:SF2">
    <property type="entry name" value="SLL0384 PROTEIN"/>
    <property type="match status" value="1"/>
</dbReference>
<evidence type="ECO:0000313" key="8">
    <source>
        <dbReference type="Proteomes" id="UP000059574"/>
    </source>
</evidence>
<feature type="transmembrane region" description="Helical" evidence="6">
    <location>
        <begin position="21"/>
        <end position="49"/>
    </location>
</feature>
<dbReference type="OrthoDB" id="6400at2"/>
<reference evidence="7 8" key="2">
    <citation type="journal article" date="2016" name="J. Biotechnol.">
        <title>Complete genome sequence of Arthrobacter alpinus ERGS4:06, a yellow pigmented bacterium tolerant to cold and radiations isolated from Sikkim Himalaya.</title>
        <authorList>
            <person name="Kumar R."/>
            <person name="Singh D."/>
            <person name="Swarnkar M.K."/>
            <person name="Singh A.K."/>
            <person name="Kumar S."/>
        </authorList>
    </citation>
    <scope>NUCLEOTIDE SEQUENCE [LARGE SCALE GENOMIC DNA]</scope>
    <source>
        <strain evidence="7 8">ERGS4:06</strain>
    </source>
</reference>
<accession>A0A0S2LVL0</accession>
<dbReference type="PANTHER" id="PTHR34857">
    <property type="entry name" value="SLL0384 PROTEIN"/>
    <property type="match status" value="1"/>
</dbReference>
<dbReference type="InterPro" id="IPR003339">
    <property type="entry name" value="ABC/ECF_trnsptr_transmembrane"/>
</dbReference>
<feature type="transmembrane region" description="Helical" evidence="6">
    <location>
        <begin position="108"/>
        <end position="129"/>
    </location>
</feature>
<feature type="transmembrane region" description="Helical" evidence="6">
    <location>
        <begin position="149"/>
        <end position="167"/>
    </location>
</feature>
<protein>
    <submittedName>
        <fullName evidence="7">Cobalt transporter</fullName>
    </submittedName>
</protein>
<dbReference type="Proteomes" id="UP000059574">
    <property type="component" value="Chromosome"/>
</dbReference>
<keyword evidence="5 6" id="KW-0472">Membrane</keyword>
<evidence type="ECO:0000256" key="2">
    <source>
        <dbReference type="ARBA" id="ARBA00022475"/>
    </source>
</evidence>
<comment type="subcellular location">
    <subcellularLocation>
        <location evidence="1">Membrane</location>
        <topology evidence="1">Multi-pass membrane protein</topology>
    </subcellularLocation>
</comment>
<evidence type="ECO:0000256" key="1">
    <source>
        <dbReference type="ARBA" id="ARBA00004141"/>
    </source>
</evidence>
<evidence type="ECO:0000256" key="6">
    <source>
        <dbReference type="SAM" id="Phobius"/>
    </source>
</evidence>
<keyword evidence="2" id="KW-1003">Cell membrane</keyword>
<dbReference type="Pfam" id="PF02361">
    <property type="entry name" value="CbiQ"/>
    <property type="match status" value="1"/>
</dbReference>
<dbReference type="GO" id="GO:0005886">
    <property type="term" value="C:plasma membrane"/>
    <property type="evidence" value="ECO:0007669"/>
    <property type="project" value="UniProtKB-ARBA"/>
</dbReference>
<keyword evidence="3 6" id="KW-0812">Transmembrane</keyword>
<name>A0A0S2LVL0_9MICC</name>
<evidence type="ECO:0000256" key="5">
    <source>
        <dbReference type="ARBA" id="ARBA00023136"/>
    </source>
</evidence>
<dbReference type="RefSeq" id="WP_062285902.1">
    <property type="nucleotide sequence ID" value="NZ_CP013200.1"/>
</dbReference>
<dbReference type="CDD" id="cd16914">
    <property type="entry name" value="EcfT"/>
    <property type="match status" value="1"/>
</dbReference>
<evidence type="ECO:0000256" key="4">
    <source>
        <dbReference type="ARBA" id="ARBA00022989"/>
    </source>
</evidence>
<gene>
    <name evidence="7" type="ORF">AS189_01755</name>
</gene>